<dbReference type="EMBL" id="CVRI01000021">
    <property type="protein sequence ID" value="CRK91986.1"/>
    <property type="molecule type" value="Genomic_DNA"/>
</dbReference>
<evidence type="ECO:0000256" key="4">
    <source>
        <dbReference type="ARBA" id="ARBA00022989"/>
    </source>
</evidence>
<dbReference type="STRING" id="568069.A0A1J1HWS2"/>
<dbReference type="PANTHER" id="PTHR11266">
    <property type="entry name" value="PEROXISOMAL MEMBRANE PROTEIN 2, PXMP2 MPV17"/>
    <property type="match status" value="1"/>
</dbReference>
<dbReference type="GO" id="GO:0005739">
    <property type="term" value="C:mitochondrion"/>
    <property type="evidence" value="ECO:0007669"/>
    <property type="project" value="TreeGrafter"/>
</dbReference>
<accession>A0A1J1HWS2</accession>
<evidence type="ECO:0000313" key="8">
    <source>
        <dbReference type="Proteomes" id="UP000183832"/>
    </source>
</evidence>
<feature type="transmembrane region" description="Helical" evidence="6">
    <location>
        <begin position="104"/>
        <end position="126"/>
    </location>
</feature>
<keyword evidence="4 6" id="KW-1133">Transmembrane helix</keyword>
<dbReference type="Pfam" id="PF04117">
    <property type="entry name" value="Mpv17_PMP22"/>
    <property type="match status" value="1"/>
</dbReference>
<organism evidence="7 8">
    <name type="scientific">Clunio marinus</name>
    <dbReference type="NCBI Taxonomy" id="568069"/>
    <lineage>
        <taxon>Eukaryota</taxon>
        <taxon>Metazoa</taxon>
        <taxon>Ecdysozoa</taxon>
        <taxon>Arthropoda</taxon>
        <taxon>Hexapoda</taxon>
        <taxon>Insecta</taxon>
        <taxon>Pterygota</taxon>
        <taxon>Neoptera</taxon>
        <taxon>Endopterygota</taxon>
        <taxon>Diptera</taxon>
        <taxon>Nematocera</taxon>
        <taxon>Chironomoidea</taxon>
        <taxon>Chironomidae</taxon>
        <taxon>Clunio</taxon>
    </lineage>
</organism>
<evidence type="ECO:0000256" key="2">
    <source>
        <dbReference type="ARBA" id="ARBA00006824"/>
    </source>
</evidence>
<comment type="similarity">
    <text evidence="2 6">Belongs to the peroxisomal membrane protein PXMP2/4 family.</text>
</comment>
<keyword evidence="5 6" id="KW-0472">Membrane</keyword>
<evidence type="ECO:0000256" key="5">
    <source>
        <dbReference type="ARBA" id="ARBA00023136"/>
    </source>
</evidence>
<dbReference type="Proteomes" id="UP000183832">
    <property type="component" value="Unassembled WGS sequence"/>
</dbReference>
<dbReference type="GO" id="GO:0061668">
    <property type="term" value="P:mitochondrial ribosome assembly"/>
    <property type="evidence" value="ECO:0007669"/>
    <property type="project" value="TreeGrafter"/>
</dbReference>
<dbReference type="OrthoDB" id="10267969at2759"/>
<dbReference type="AlphaFoldDB" id="A0A1J1HWS2"/>
<name>A0A1J1HWS2_9DIPT</name>
<evidence type="ECO:0000313" key="7">
    <source>
        <dbReference type="EMBL" id="CRK91986.1"/>
    </source>
</evidence>
<evidence type="ECO:0000256" key="6">
    <source>
        <dbReference type="RuleBase" id="RU363053"/>
    </source>
</evidence>
<sequence length="198" mass="23439">MRKLLFDLIKKSESRLFGKYLLITNTVSSGFLMFIGEAAAQRINNYYSKENNGEFKYDNEKLKQLTVVGLSQGPLHHYTYLWMERLLPGNAKKTVFKKILADQFIVSPVFIVHYFYTAFFLAGSSFKDTVDILRKKFLTIYLADWMVWPPTQLINFFFVPLKYRVLYINMITTFYNVFLCYVKNKHEPEIENGREERS</sequence>
<keyword evidence="3 6" id="KW-0812">Transmembrane</keyword>
<protein>
    <submittedName>
        <fullName evidence="7">CLUMA_CG005566, isoform A</fullName>
    </submittedName>
</protein>
<evidence type="ECO:0000256" key="1">
    <source>
        <dbReference type="ARBA" id="ARBA00004141"/>
    </source>
</evidence>
<feature type="transmembrane region" description="Helical" evidence="6">
    <location>
        <begin position="138"/>
        <end position="159"/>
    </location>
</feature>
<keyword evidence="8" id="KW-1185">Reference proteome</keyword>
<reference evidence="7 8" key="1">
    <citation type="submission" date="2015-04" db="EMBL/GenBank/DDBJ databases">
        <authorList>
            <person name="Syromyatnikov M.Y."/>
            <person name="Popov V.N."/>
        </authorList>
    </citation>
    <scope>NUCLEOTIDE SEQUENCE [LARGE SCALE GENOMIC DNA]</scope>
</reference>
<evidence type="ECO:0000256" key="3">
    <source>
        <dbReference type="ARBA" id="ARBA00022692"/>
    </source>
</evidence>
<feature type="transmembrane region" description="Helical" evidence="6">
    <location>
        <begin position="20"/>
        <end position="40"/>
    </location>
</feature>
<dbReference type="GO" id="GO:0016020">
    <property type="term" value="C:membrane"/>
    <property type="evidence" value="ECO:0007669"/>
    <property type="project" value="UniProtKB-SubCell"/>
</dbReference>
<proteinExistence type="inferred from homology"/>
<feature type="transmembrane region" description="Helical" evidence="6">
    <location>
        <begin position="165"/>
        <end position="182"/>
    </location>
</feature>
<dbReference type="InterPro" id="IPR007248">
    <property type="entry name" value="Mpv17_PMP22"/>
</dbReference>
<dbReference type="PANTHER" id="PTHR11266:SF81">
    <property type="entry name" value="GH12661P-RELATED"/>
    <property type="match status" value="1"/>
</dbReference>
<gene>
    <name evidence="7" type="primary">putative Mpv17-like protein 2</name>
    <name evidence="7" type="ORF">CLUMA_CG005566</name>
</gene>
<comment type="subcellular location">
    <subcellularLocation>
        <location evidence="1">Membrane</location>
        <topology evidence="1">Multi-pass membrane protein</topology>
    </subcellularLocation>
</comment>